<dbReference type="InterPro" id="IPR011006">
    <property type="entry name" value="CheY-like_superfamily"/>
</dbReference>
<dbReference type="SMART" id="SM00448">
    <property type="entry name" value="REC"/>
    <property type="match status" value="1"/>
</dbReference>
<sequence length="119" mass="12586">MKKLRVMIMEDDNVLASALAELIEVLGHEIVAVEASESAAIASAAFAKPDLMIVDAQLVEGSGVNAVDAITRAGPVPHFFITGDARSLRMLKPEAIILQKPYFDSDLIRAIALAVGISA</sequence>
<dbReference type="Gene3D" id="3.40.50.2300">
    <property type="match status" value="1"/>
</dbReference>
<dbReference type="Pfam" id="PF00072">
    <property type="entry name" value="Response_reg"/>
    <property type="match status" value="1"/>
</dbReference>
<name>A0A6N8DQ22_RHOAC</name>
<dbReference type="SUPFAM" id="SSF52172">
    <property type="entry name" value="CheY-like"/>
    <property type="match status" value="1"/>
</dbReference>
<dbReference type="EMBL" id="WNKS01000020">
    <property type="protein sequence ID" value="MTV32692.1"/>
    <property type="molecule type" value="Genomic_DNA"/>
</dbReference>
<dbReference type="AlphaFoldDB" id="A0A6N8DQ22"/>
<feature type="domain" description="Response regulatory" evidence="2">
    <location>
        <begin position="5"/>
        <end position="115"/>
    </location>
</feature>
<protein>
    <submittedName>
        <fullName evidence="3">Response regulator</fullName>
    </submittedName>
</protein>
<accession>A0A6N8DQ22</accession>
<gene>
    <name evidence="3" type="ORF">GJ654_17035</name>
</gene>
<reference evidence="3 4" key="1">
    <citation type="submission" date="2019-11" db="EMBL/GenBank/DDBJ databases">
        <title>Whole-genome sequence of a Rhodoblastus acidophilus DSM 142.</title>
        <authorList>
            <person name="Kyndt J.A."/>
            <person name="Meyer T.E."/>
        </authorList>
    </citation>
    <scope>NUCLEOTIDE SEQUENCE [LARGE SCALE GENOMIC DNA]</scope>
    <source>
        <strain evidence="3 4">DSM 142</strain>
    </source>
</reference>
<evidence type="ECO:0000259" key="2">
    <source>
        <dbReference type="PROSITE" id="PS50110"/>
    </source>
</evidence>
<evidence type="ECO:0000256" key="1">
    <source>
        <dbReference type="PROSITE-ProRule" id="PRU00169"/>
    </source>
</evidence>
<organism evidence="3 4">
    <name type="scientific">Rhodoblastus acidophilus</name>
    <name type="common">Rhodopseudomonas acidophila</name>
    <dbReference type="NCBI Taxonomy" id="1074"/>
    <lineage>
        <taxon>Bacteria</taxon>
        <taxon>Pseudomonadati</taxon>
        <taxon>Pseudomonadota</taxon>
        <taxon>Alphaproteobacteria</taxon>
        <taxon>Hyphomicrobiales</taxon>
        <taxon>Rhodoblastaceae</taxon>
        <taxon>Rhodoblastus</taxon>
    </lineage>
</organism>
<dbReference type="RefSeq" id="WP_155447382.1">
    <property type="nucleotide sequence ID" value="NZ_JAOQNR010000004.1"/>
</dbReference>
<dbReference type="GO" id="GO:0000160">
    <property type="term" value="P:phosphorelay signal transduction system"/>
    <property type="evidence" value="ECO:0007669"/>
    <property type="project" value="InterPro"/>
</dbReference>
<proteinExistence type="predicted"/>
<keyword evidence="1" id="KW-0597">Phosphoprotein</keyword>
<comment type="caution">
    <text evidence="3">The sequence shown here is derived from an EMBL/GenBank/DDBJ whole genome shotgun (WGS) entry which is preliminary data.</text>
</comment>
<evidence type="ECO:0000313" key="3">
    <source>
        <dbReference type="EMBL" id="MTV32692.1"/>
    </source>
</evidence>
<dbReference type="InterPro" id="IPR001789">
    <property type="entry name" value="Sig_transdc_resp-reg_receiver"/>
</dbReference>
<evidence type="ECO:0000313" key="4">
    <source>
        <dbReference type="Proteomes" id="UP000439113"/>
    </source>
</evidence>
<feature type="modified residue" description="4-aspartylphosphate" evidence="1">
    <location>
        <position position="55"/>
    </location>
</feature>
<dbReference type="OrthoDB" id="582170at2"/>
<dbReference type="Proteomes" id="UP000439113">
    <property type="component" value="Unassembled WGS sequence"/>
</dbReference>
<dbReference type="PROSITE" id="PS50110">
    <property type="entry name" value="RESPONSE_REGULATORY"/>
    <property type="match status" value="1"/>
</dbReference>